<organism evidence="11 12">
    <name type="scientific">Colocasia esculenta</name>
    <name type="common">Wild taro</name>
    <name type="synonym">Arum esculentum</name>
    <dbReference type="NCBI Taxonomy" id="4460"/>
    <lineage>
        <taxon>Eukaryota</taxon>
        <taxon>Viridiplantae</taxon>
        <taxon>Streptophyta</taxon>
        <taxon>Embryophyta</taxon>
        <taxon>Tracheophyta</taxon>
        <taxon>Spermatophyta</taxon>
        <taxon>Magnoliopsida</taxon>
        <taxon>Liliopsida</taxon>
        <taxon>Araceae</taxon>
        <taxon>Aroideae</taxon>
        <taxon>Colocasieae</taxon>
        <taxon>Colocasia</taxon>
    </lineage>
</organism>
<keyword evidence="3" id="KW-0336">GPI-anchor</keyword>
<evidence type="ECO:0000256" key="2">
    <source>
        <dbReference type="ARBA" id="ARBA00022475"/>
    </source>
</evidence>
<evidence type="ECO:0000256" key="6">
    <source>
        <dbReference type="ARBA" id="ARBA00023157"/>
    </source>
</evidence>
<dbReference type="Pfam" id="PF07983">
    <property type="entry name" value="X8"/>
    <property type="match status" value="1"/>
</dbReference>
<evidence type="ECO:0000256" key="3">
    <source>
        <dbReference type="ARBA" id="ARBA00022622"/>
    </source>
</evidence>
<dbReference type="InterPro" id="IPR012946">
    <property type="entry name" value="X8"/>
</dbReference>
<dbReference type="Gene3D" id="1.20.58.1040">
    <property type="match status" value="1"/>
</dbReference>
<evidence type="ECO:0000256" key="4">
    <source>
        <dbReference type="ARBA" id="ARBA00022729"/>
    </source>
</evidence>
<keyword evidence="3" id="KW-0449">Lipoprotein</keyword>
<keyword evidence="6" id="KW-1015">Disulfide bond</keyword>
<proteinExistence type="predicted"/>
<dbReference type="GO" id="GO:0009506">
    <property type="term" value="C:plasmodesma"/>
    <property type="evidence" value="ECO:0007669"/>
    <property type="project" value="UniProtKB-ARBA"/>
</dbReference>
<comment type="subcellular location">
    <subcellularLocation>
        <location evidence="1">Cell membrane</location>
        <topology evidence="1">Lipid-anchor</topology>
        <topology evidence="1">GPI-anchor</topology>
    </subcellularLocation>
</comment>
<keyword evidence="2" id="KW-1003">Cell membrane</keyword>
<evidence type="ECO:0000256" key="7">
    <source>
        <dbReference type="ARBA" id="ARBA00023180"/>
    </source>
</evidence>
<evidence type="ECO:0000256" key="1">
    <source>
        <dbReference type="ARBA" id="ARBA00004609"/>
    </source>
</evidence>
<reference evidence="11" key="1">
    <citation type="submission" date="2017-07" db="EMBL/GenBank/DDBJ databases">
        <title>Taro Niue Genome Assembly and Annotation.</title>
        <authorList>
            <person name="Atibalentja N."/>
            <person name="Keating K."/>
            <person name="Fields C.J."/>
        </authorList>
    </citation>
    <scope>NUCLEOTIDE SEQUENCE</scope>
    <source>
        <strain evidence="11">Niue_2</strain>
        <tissue evidence="11">Leaf</tissue>
    </source>
</reference>
<feature type="signal peptide" evidence="9">
    <location>
        <begin position="1"/>
        <end position="23"/>
    </location>
</feature>
<dbReference type="Proteomes" id="UP000652761">
    <property type="component" value="Unassembled WGS sequence"/>
</dbReference>
<dbReference type="PANTHER" id="PTHR31044">
    <property type="entry name" value="BETA-1,3 GLUCANASE"/>
    <property type="match status" value="1"/>
</dbReference>
<dbReference type="OrthoDB" id="417697at2759"/>
<feature type="compositionally biased region" description="Basic and acidic residues" evidence="8">
    <location>
        <begin position="40"/>
        <end position="54"/>
    </location>
</feature>
<dbReference type="AlphaFoldDB" id="A0A843VRH8"/>
<feature type="region of interest" description="Disordered" evidence="8">
    <location>
        <begin position="40"/>
        <end position="67"/>
    </location>
</feature>
<dbReference type="EMBL" id="NMUH01002209">
    <property type="protein sequence ID" value="MQL98575.1"/>
    <property type="molecule type" value="Genomic_DNA"/>
</dbReference>
<evidence type="ECO:0000259" key="10">
    <source>
        <dbReference type="SMART" id="SM00768"/>
    </source>
</evidence>
<dbReference type="GO" id="GO:0098552">
    <property type="term" value="C:side of membrane"/>
    <property type="evidence" value="ECO:0007669"/>
    <property type="project" value="UniProtKB-KW"/>
</dbReference>
<keyword evidence="7" id="KW-0325">Glycoprotein</keyword>
<feature type="domain" description="X8" evidence="10">
    <location>
        <begin position="206"/>
        <end position="290"/>
    </location>
</feature>
<accession>A0A843VRH8</accession>
<keyword evidence="5" id="KW-0472">Membrane</keyword>
<dbReference type="SMART" id="SM00768">
    <property type="entry name" value="X8"/>
    <property type="match status" value="1"/>
</dbReference>
<dbReference type="PANTHER" id="PTHR31044:SF120">
    <property type="entry name" value="CARBOHYDRATE-BINDING X8 DOMAIN SUPERFAMILY PROTEIN"/>
    <property type="match status" value="1"/>
</dbReference>
<evidence type="ECO:0000256" key="5">
    <source>
        <dbReference type="ARBA" id="ARBA00023136"/>
    </source>
</evidence>
<keyword evidence="4 9" id="KW-0732">Signal</keyword>
<keyword evidence="12" id="KW-1185">Reference proteome</keyword>
<sequence>MAGDVGRVLFLLSFTLWFLTVRSSEILPSRGGCEQRELRRGAEKRFLSPRRELVGHGGSNGDHPRTEARATRHDMITNPVTTPPVTFPTTGPTPGIITVPASNPVTVLPGPPVTIPSTTPVVNPMPFPATNPVTTPITVPATIPAPPPPGVLPINPVTTPTLPLPPPLTNPVTTYPFPPPSTIPFAPGIGTVPVTVPVAPAVAGQTWCVAKIGALDAALQIALDYACGIGGADCLAIQQTGGCYNPNTLRDHASYAFNSYYQKNPSPLSCDFGGTAMLVNTNPSTAICTYPSTSSAAPVFNTYNPTASTPNNPTGTPINPTGTGTVFGSNNPIGSANPTSHQMAIVNYKLTAV</sequence>
<feature type="chain" id="PRO_5032842245" description="X8 domain-containing protein" evidence="9">
    <location>
        <begin position="24"/>
        <end position="353"/>
    </location>
</feature>
<evidence type="ECO:0000313" key="11">
    <source>
        <dbReference type="EMBL" id="MQL98575.1"/>
    </source>
</evidence>
<gene>
    <name evidence="11" type="ORF">Taro_031289</name>
</gene>
<name>A0A843VRH8_COLES</name>
<protein>
    <recommendedName>
        <fullName evidence="10">X8 domain-containing protein</fullName>
    </recommendedName>
</protein>
<dbReference type="FunFam" id="1.20.58.1040:FF:000001">
    <property type="entry name" value="Glucan endo-1,3-beta-glucosidase 4"/>
    <property type="match status" value="1"/>
</dbReference>
<evidence type="ECO:0000256" key="9">
    <source>
        <dbReference type="SAM" id="SignalP"/>
    </source>
</evidence>
<evidence type="ECO:0000313" key="12">
    <source>
        <dbReference type="Proteomes" id="UP000652761"/>
    </source>
</evidence>
<comment type="caution">
    <text evidence="11">The sequence shown here is derived from an EMBL/GenBank/DDBJ whole genome shotgun (WGS) entry which is preliminary data.</text>
</comment>
<dbReference type="InterPro" id="IPR044788">
    <property type="entry name" value="X8_dom_prot"/>
</dbReference>
<dbReference type="GO" id="GO:0005886">
    <property type="term" value="C:plasma membrane"/>
    <property type="evidence" value="ECO:0007669"/>
    <property type="project" value="UniProtKB-SubCell"/>
</dbReference>
<evidence type="ECO:0000256" key="8">
    <source>
        <dbReference type="SAM" id="MobiDB-lite"/>
    </source>
</evidence>